<evidence type="ECO:0000256" key="1">
    <source>
        <dbReference type="SAM" id="MobiDB-lite"/>
    </source>
</evidence>
<dbReference type="EMBL" id="AYXG01000020">
    <property type="protein sequence ID" value="EWC64208.1"/>
    <property type="molecule type" value="Genomic_DNA"/>
</dbReference>
<name>W7IV19_9PSEU</name>
<dbReference type="Proteomes" id="UP000019277">
    <property type="component" value="Unassembled WGS sequence"/>
</dbReference>
<protein>
    <submittedName>
        <fullName evidence="2">Uncharacterized protein</fullName>
    </submittedName>
</protein>
<feature type="region of interest" description="Disordered" evidence="1">
    <location>
        <begin position="29"/>
        <end position="56"/>
    </location>
</feature>
<accession>W7IV19</accession>
<gene>
    <name evidence="2" type="ORF">UO65_0534</name>
</gene>
<comment type="caution">
    <text evidence="2">The sequence shown here is derived from an EMBL/GenBank/DDBJ whole genome shotgun (WGS) entry which is preliminary data.</text>
</comment>
<evidence type="ECO:0000313" key="2">
    <source>
        <dbReference type="EMBL" id="EWC64208.1"/>
    </source>
</evidence>
<dbReference type="STRING" id="909613.UO65_0534"/>
<sequence length="56" mass="6011">MTDVKRVDRVDGVPIGNNTATFLADELSQRRSGSVATAGPRTRQTSIAHLSTGREL</sequence>
<dbReference type="AlphaFoldDB" id="W7IV19"/>
<organism evidence="2 3">
    <name type="scientific">Actinokineospora spheciospongiae</name>
    <dbReference type="NCBI Taxonomy" id="909613"/>
    <lineage>
        <taxon>Bacteria</taxon>
        <taxon>Bacillati</taxon>
        <taxon>Actinomycetota</taxon>
        <taxon>Actinomycetes</taxon>
        <taxon>Pseudonocardiales</taxon>
        <taxon>Pseudonocardiaceae</taxon>
        <taxon>Actinokineospora</taxon>
    </lineage>
</organism>
<reference evidence="2 3" key="1">
    <citation type="journal article" date="2014" name="Genome Announc.">
        <title>Draft Genome Sequence of the Antitrypanosomally Active Sponge-Associated Bacterium Actinokineospora sp. Strain EG49.</title>
        <authorList>
            <person name="Harjes J."/>
            <person name="Ryu T."/>
            <person name="Abdelmohsen U.R."/>
            <person name="Moitinho-Silva L."/>
            <person name="Horn H."/>
            <person name="Ravasi T."/>
            <person name="Hentschel U."/>
        </authorList>
    </citation>
    <scope>NUCLEOTIDE SEQUENCE [LARGE SCALE GENOMIC DNA]</scope>
    <source>
        <strain evidence="2 3">EG49</strain>
    </source>
</reference>
<dbReference type="RefSeq" id="WP_161784412.1">
    <property type="nucleotide sequence ID" value="NZ_AYXG01000020.1"/>
</dbReference>
<proteinExistence type="predicted"/>
<evidence type="ECO:0000313" key="3">
    <source>
        <dbReference type="Proteomes" id="UP000019277"/>
    </source>
</evidence>
<keyword evidence="3" id="KW-1185">Reference proteome</keyword>